<proteinExistence type="predicted"/>
<dbReference type="EMBL" id="JAFFRZ010000003">
    <property type="protein sequence ID" value="MDH4625714.1"/>
    <property type="molecule type" value="Genomic_DNA"/>
</dbReference>
<dbReference type="Gene3D" id="3.30.160.250">
    <property type="match status" value="1"/>
</dbReference>
<protein>
    <submittedName>
        <fullName evidence="2">Type II toxin-antitoxin system HicB family antitoxin</fullName>
    </submittedName>
</protein>
<dbReference type="Proteomes" id="UP001162155">
    <property type="component" value="Unassembled WGS sequence"/>
</dbReference>
<dbReference type="InterPro" id="IPR035069">
    <property type="entry name" value="TTHA1013/TTHA0281-like"/>
</dbReference>
<dbReference type="CDD" id="cd22231">
    <property type="entry name" value="RHH_NikR_HicB-like"/>
    <property type="match status" value="1"/>
</dbReference>
<name>A0A0P9Y0J3_PSESX</name>
<dbReference type="Pfam" id="PF15919">
    <property type="entry name" value="HicB_lk_antitox"/>
    <property type="match status" value="1"/>
</dbReference>
<gene>
    <name evidence="2" type="ORF">JW322_29120</name>
</gene>
<dbReference type="SUPFAM" id="SSF143100">
    <property type="entry name" value="TTHA1013/TTHA0281-like"/>
    <property type="match status" value="1"/>
</dbReference>
<feature type="domain" description="HicB-like antitoxin of toxin-antitoxin system" evidence="1">
    <location>
        <begin position="3"/>
        <end position="127"/>
    </location>
</feature>
<dbReference type="AlphaFoldDB" id="A0A0P9Y0J3"/>
<organism evidence="2 3">
    <name type="scientific">Pseudomonas syringae pv. papulans</name>
    <dbReference type="NCBI Taxonomy" id="83963"/>
    <lineage>
        <taxon>Bacteria</taxon>
        <taxon>Pseudomonadati</taxon>
        <taxon>Pseudomonadota</taxon>
        <taxon>Gammaproteobacteria</taxon>
        <taxon>Pseudomonadales</taxon>
        <taxon>Pseudomonadaceae</taxon>
        <taxon>Pseudomonas</taxon>
        <taxon>Pseudomonas syringae</taxon>
    </lineage>
</organism>
<evidence type="ECO:0000313" key="2">
    <source>
        <dbReference type="EMBL" id="MDH4625714.1"/>
    </source>
</evidence>
<dbReference type="InterPro" id="IPR031807">
    <property type="entry name" value="HicB-like"/>
</dbReference>
<dbReference type="RefSeq" id="WP_044310942.1">
    <property type="nucleotide sequence ID" value="NZ_JAFFRY010000097.1"/>
</dbReference>
<evidence type="ECO:0000313" key="3">
    <source>
        <dbReference type="Proteomes" id="UP001162155"/>
    </source>
</evidence>
<sequence>MKFPIAITLSENGKRVDIEIPDIPGAFATATNFEKAYKAVNEVAHERLIEIAEKHGFAPRPTTWAKLNARPEYAGKQWGLIEIDIMRYLGKTDKINITLPGYVIDLIEKYIRDHHVKSRSSFLTDAALEKLDRLAPED</sequence>
<reference evidence="2" key="1">
    <citation type="submission" date="2021-02" db="EMBL/GenBank/DDBJ databases">
        <title>Genome analysis of blister spot of apple pathogen from New York area.</title>
        <authorList>
            <person name="Kandel P."/>
            <person name="Hockett K.L."/>
            <person name="Santander R."/>
            <person name="Acimovic S."/>
        </authorList>
    </citation>
    <scope>NUCLEOTIDE SEQUENCE</scope>
    <source>
        <strain evidence="2">PSP1</strain>
    </source>
</reference>
<comment type="caution">
    <text evidence="2">The sequence shown here is derived from an EMBL/GenBank/DDBJ whole genome shotgun (WGS) entry which is preliminary data.</text>
</comment>
<accession>A0A0P9Y0J3</accession>
<evidence type="ECO:0000259" key="1">
    <source>
        <dbReference type="Pfam" id="PF15919"/>
    </source>
</evidence>